<dbReference type="InterPro" id="IPR014031">
    <property type="entry name" value="Ketoacyl_synth_C"/>
</dbReference>
<dbReference type="Pfam" id="PF02801">
    <property type="entry name" value="Ketoacyl-synt_C"/>
    <property type="match status" value="1"/>
</dbReference>
<evidence type="ECO:0000256" key="1">
    <source>
        <dbReference type="ARBA" id="ARBA00008467"/>
    </source>
</evidence>
<keyword evidence="2 3" id="KW-0808">Transferase</keyword>
<dbReference type="Gene3D" id="3.40.47.10">
    <property type="match status" value="1"/>
</dbReference>
<evidence type="ECO:0000256" key="2">
    <source>
        <dbReference type="ARBA" id="ARBA00022679"/>
    </source>
</evidence>
<dbReference type="CDD" id="cd00834">
    <property type="entry name" value="KAS_I_II"/>
    <property type="match status" value="1"/>
</dbReference>
<dbReference type="InterPro" id="IPR000794">
    <property type="entry name" value="Beta-ketoacyl_synthase"/>
</dbReference>
<dbReference type="PROSITE" id="PS00606">
    <property type="entry name" value="KS3_1"/>
    <property type="match status" value="1"/>
</dbReference>
<dbReference type="Pfam" id="PF00109">
    <property type="entry name" value="ketoacyl-synt"/>
    <property type="match status" value="1"/>
</dbReference>
<dbReference type="PANTHER" id="PTHR11712:SF336">
    <property type="entry name" value="3-OXOACYL-[ACYL-CARRIER-PROTEIN] SYNTHASE, MITOCHONDRIAL"/>
    <property type="match status" value="1"/>
</dbReference>
<dbReference type="SMART" id="SM00825">
    <property type="entry name" value="PKS_KS"/>
    <property type="match status" value="1"/>
</dbReference>
<dbReference type="InterPro" id="IPR020841">
    <property type="entry name" value="PKS_Beta-ketoAc_synthase_dom"/>
</dbReference>
<evidence type="ECO:0000256" key="3">
    <source>
        <dbReference type="RuleBase" id="RU003694"/>
    </source>
</evidence>
<evidence type="ECO:0000313" key="5">
    <source>
        <dbReference type="EMBL" id="CBX31103.1"/>
    </source>
</evidence>
<dbReference type="GO" id="GO:0004315">
    <property type="term" value="F:3-oxoacyl-[acyl-carrier-protein] synthase activity"/>
    <property type="evidence" value="ECO:0007669"/>
    <property type="project" value="InterPro"/>
</dbReference>
<dbReference type="GO" id="GO:0005829">
    <property type="term" value="C:cytosol"/>
    <property type="evidence" value="ECO:0007669"/>
    <property type="project" value="TreeGrafter"/>
</dbReference>
<dbReference type="InterPro" id="IPR014030">
    <property type="entry name" value="Ketoacyl_synth_N"/>
</dbReference>
<dbReference type="InterPro" id="IPR016039">
    <property type="entry name" value="Thiolase-like"/>
</dbReference>
<reference evidence="5" key="1">
    <citation type="journal article" date="2011" name="Environ. Microbiol.">
        <title>Genomic insights into the metabolic potential of the polycyclic aromatic hydrocarbon degrading sulfate-reducing Deltaproteobacterium N47.</title>
        <authorList>
            <person name="Bergmann F."/>
            <person name="Selesi D."/>
            <person name="Weinmaier T."/>
            <person name="Tischler P."/>
            <person name="Rattei T."/>
            <person name="Meckenstock R.U."/>
        </authorList>
    </citation>
    <scope>NUCLEOTIDE SEQUENCE</scope>
</reference>
<protein>
    <recommendedName>
        <fullName evidence="4">Ketosynthase family 3 (KS3) domain-containing protein</fullName>
    </recommendedName>
</protein>
<dbReference type="PANTHER" id="PTHR11712">
    <property type="entry name" value="POLYKETIDE SYNTHASE-RELATED"/>
    <property type="match status" value="1"/>
</dbReference>
<dbReference type="SUPFAM" id="SSF53901">
    <property type="entry name" value="Thiolase-like"/>
    <property type="match status" value="1"/>
</dbReference>
<dbReference type="EMBL" id="FR695877">
    <property type="protein sequence ID" value="CBX31103.1"/>
    <property type="molecule type" value="Genomic_DNA"/>
</dbReference>
<organism evidence="5">
    <name type="scientific">uncultured Desulfobacterium sp</name>
    <dbReference type="NCBI Taxonomy" id="201089"/>
    <lineage>
        <taxon>Bacteria</taxon>
        <taxon>Pseudomonadati</taxon>
        <taxon>Thermodesulfobacteriota</taxon>
        <taxon>Desulfobacteria</taxon>
        <taxon>Desulfobacterales</taxon>
        <taxon>Desulfobacteriaceae</taxon>
        <taxon>Desulfobacterium</taxon>
        <taxon>environmental samples</taxon>
    </lineage>
</organism>
<comment type="similarity">
    <text evidence="1 3">Belongs to the thiolase-like superfamily. Beta-ketoacyl-ACP synthases family.</text>
</comment>
<evidence type="ECO:0000259" key="4">
    <source>
        <dbReference type="PROSITE" id="PS52004"/>
    </source>
</evidence>
<gene>
    <name evidence="5" type="ORF">N47_E46150</name>
</gene>
<dbReference type="AlphaFoldDB" id="E1YLX0"/>
<sequence>MMKVVISGIGTISAAGLNLKESLSSMKNGKRNAGPVSLFPNVLPYPVFEVKHLYEKAGMEGLRTFCLAAAAADEAFKDAGLLLPLSSNIKAGVCLGTTVASQLNDIEFYSAFKKYGNVDLKPVDRYLRGNISEALAYQIKATGPSVTVVNACSSGTDAIGIALSWLRSGDCDMVIAGGADELNRVPLCGFGSLGILSNFLCAPFDKDRTGLNLGEGAGILILEREEFYIKRGKTPLLYLSGYGSAADSYHLTAPHPEGKGLESAIKKALSDSMISPDDVCFVNAHGTGTFDNDKVESTVLSRVFGENVRYFSTKGYTGHTLGGAGGIEAVFSAAALKHGWIPASAGFVSKGDEIPVSPVTANTGISGSYAVSTSLAFGGNNAVIVMEKA</sequence>
<name>E1YLX0_9BACT</name>
<dbReference type="GO" id="GO:0006633">
    <property type="term" value="P:fatty acid biosynthetic process"/>
    <property type="evidence" value="ECO:0007669"/>
    <property type="project" value="InterPro"/>
</dbReference>
<dbReference type="PROSITE" id="PS52004">
    <property type="entry name" value="KS3_2"/>
    <property type="match status" value="1"/>
</dbReference>
<accession>E1YLX0</accession>
<feature type="domain" description="Ketosynthase family 3 (KS3)" evidence="4">
    <location>
        <begin position="1"/>
        <end position="388"/>
    </location>
</feature>
<dbReference type="InterPro" id="IPR018201">
    <property type="entry name" value="Ketoacyl_synth_AS"/>
</dbReference>
<proteinExistence type="inferred from homology"/>